<evidence type="ECO:0000313" key="2">
    <source>
        <dbReference type="Proteomes" id="UP000677812"/>
    </source>
</evidence>
<evidence type="ECO:0000313" key="1">
    <source>
        <dbReference type="EMBL" id="MBR0559500.1"/>
    </source>
</evidence>
<accession>A0ABS5E6H2</accession>
<protein>
    <submittedName>
        <fullName evidence="1">Uncharacterized protein</fullName>
    </submittedName>
</protein>
<reference evidence="1 2" key="1">
    <citation type="submission" date="2021-04" db="EMBL/GenBank/DDBJ databases">
        <title>The complete genome sequence of Neokomagataea sp. TBRC 2177.</title>
        <authorList>
            <person name="Charoenyingcharoen P."/>
            <person name="Yukphan P."/>
        </authorList>
    </citation>
    <scope>NUCLEOTIDE SEQUENCE [LARGE SCALE GENOMIC DNA]</scope>
    <source>
        <strain evidence="1 2">TBRC 2177</strain>
    </source>
</reference>
<keyword evidence="2" id="KW-1185">Reference proteome</keyword>
<name>A0ABS5E6H2_9PROT</name>
<organism evidence="1 2">
    <name type="scientific">Neokomagataea anthophila</name>
    <dbReference type="NCBI Taxonomy" id="2826925"/>
    <lineage>
        <taxon>Bacteria</taxon>
        <taxon>Pseudomonadati</taxon>
        <taxon>Pseudomonadota</taxon>
        <taxon>Alphaproteobacteria</taxon>
        <taxon>Acetobacterales</taxon>
        <taxon>Acetobacteraceae</taxon>
        <taxon>Neokomagataea</taxon>
    </lineage>
</organism>
<gene>
    <name evidence="1" type="ORF">KB213_05450</name>
</gene>
<dbReference type="EMBL" id="JAGRQH010000003">
    <property type="protein sequence ID" value="MBR0559500.1"/>
    <property type="molecule type" value="Genomic_DNA"/>
</dbReference>
<sequence>MVRPYSDNQYPDQLITGGPLSYALRALRSQLEALFNPETYTHSIIPPRASAREWEHLTKRMPMVAVGWMGMPTSAHTGGLFHGDMQFAVILMTRQNDPESAYFGDGTLPGVLGLASIAALGLHGFDIPSVGSCRVEHLATAGEQEWLPNGVASVQLQVTIPSVSFDSRDLVAQLDTLKTITPVARGENT</sequence>
<dbReference type="RefSeq" id="WP_211681071.1">
    <property type="nucleotide sequence ID" value="NZ_JAGRQH010000003.1"/>
</dbReference>
<comment type="caution">
    <text evidence="1">The sequence shown here is derived from an EMBL/GenBank/DDBJ whole genome shotgun (WGS) entry which is preliminary data.</text>
</comment>
<proteinExistence type="predicted"/>
<dbReference type="Proteomes" id="UP000677812">
    <property type="component" value="Unassembled WGS sequence"/>
</dbReference>